<sequence>MKYHAHVFFELDQTAQVQELHLRLQEVLSGSVTVSRLLYKAVGPLPKPMFQMEFSQDEFAQVKYVLTQIFHGFSILIHPLLENEYLAHTQYATWIGTPLNLNLECL</sequence>
<dbReference type="Gene3D" id="3.30.70.1240">
    <property type="entry name" value="DOPA-like domains"/>
    <property type="match status" value="1"/>
</dbReference>
<dbReference type="OrthoDB" id="572228at2"/>
<dbReference type="GO" id="GO:0051213">
    <property type="term" value="F:dioxygenase activity"/>
    <property type="evidence" value="ECO:0007669"/>
    <property type="project" value="UniProtKB-KW"/>
</dbReference>
<dbReference type="PIRSF" id="PIRSF028139">
    <property type="entry name" value="DOPA-diox_rel_Mll2280"/>
    <property type="match status" value="1"/>
</dbReference>
<keyword evidence="1" id="KW-0560">Oxidoreductase</keyword>
<evidence type="ECO:0000313" key="1">
    <source>
        <dbReference type="EMBL" id="RKG38021.1"/>
    </source>
</evidence>
<gene>
    <name evidence="1" type="ORF">D7V20_08765</name>
</gene>
<dbReference type="SUPFAM" id="SSF143410">
    <property type="entry name" value="DOPA-like"/>
    <property type="match status" value="1"/>
</dbReference>
<name>A0A3A8F9Z4_9GAMM</name>
<dbReference type="Pfam" id="PF08883">
    <property type="entry name" value="DOPA_dioxygen"/>
    <property type="match status" value="1"/>
</dbReference>
<accession>A0A3A8F9Z4</accession>
<dbReference type="AlphaFoldDB" id="A0A3A8F9Z4"/>
<dbReference type="RefSeq" id="WP_120383924.1">
    <property type="nucleotide sequence ID" value="NZ_RAXT01000014.1"/>
</dbReference>
<dbReference type="InterPro" id="IPR023389">
    <property type="entry name" value="DOPA-like_sf"/>
</dbReference>
<dbReference type="PANTHER" id="PTHR36423">
    <property type="entry name" value="AFR070WP"/>
    <property type="match status" value="1"/>
</dbReference>
<reference evidence="1 2" key="1">
    <citation type="submission" date="2018-09" db="EMBL/GenBank/DDBJ databases">
        <title>The draft genome of Acinetobacter spp. strains.</title>
        <authorList>
            <person name="Qin J."/>
            <person name="Feng Y."/>
            <person name="Zong Z."/>
        </authorList>
    </citation>
    <scope>NUCLEOTIDE SEQUENCE [LARGE SCALE GENOMIC DNA]</scope>
    <source>
        <strain evidence="1 2">WCHAc060115</strain>
    </source>
</reference>
<evidence type="ECO:0000313" key="2">
    <source>
        <dbReference type="Proteomes" id="UP000280405"/>
    </source>
</evidence>
<comment type="caution">
    <text evidence="1">The sequence shown here is derived from an EMBL/GenBank/DDBJ whole genome shotgun (WGS) entry which is preliminary data.</text>
</comment>
<organism evidence="1 2">
    <name type="scientific">Acinetobacter rongchengensis</name>
    <dbReference type="NCBI Taxonomy" id="2419601"/>
    <lineage>
        <taxon>Bacteria</taxon>
        <taxon>Pseudomonadati</taxon>
        <taxon>Pseudomonadota</taxon>
        <taxon>Gammaproteobacteria</taxon>
        <taxon>Moraxellales</taxon>
        <taxon>Moraxellaceae</taxon>
        <taxon>Acinetobacter</taxon>
    </lineage>
</organism>
<dbReference type="EMBL" id="RAXT01000014">
    <property type="protein sequence ID" value="RKG38021.1"/>
    <property type="molecule type" value="Genomic_DNA"/>
</dbReference>
<dbReference type="Proteomes" id="UP000280405">
    <property type="component" value="Unassembled WGS sequence"/>
</dbReference>
<dbReference type="InterPro" id="IPR014980">
    <property type="entry name" value="DOPA_dioxygen"/>
</dbReference>
<keyword evidence="1" id="KW-0223">Dioxygenase</keyword>
<proteinExistence type="predicted"/>
<protein>
    <submittedName>
        <fullName evidence="1">4,5-dioxygenase</fullName>
    </submittedName>
</protein>
<dbReference type="PANTHER" id="PTHR36423:SF2">
    <property type="entry name" value="AFR070WP"/>
    <property type="match status" value="1"/>
</dbReference>
<keyword evidence="2" id="KW-1185">Reference proteome</keyword>